<evidence type="ECO:0000259" key="1">
    <source>
        <dbReference type="Pfam" id="PF00646"/>
    </source>
</evidence>
<sequence length="87" mass="10107">MVRHNKDNKNEDIISNLIDCILIHIVSFLNAKEVVQTCILSKRWINLWKSLPTLTLCSYFRTKETFSVFLSQFLSLCDGSTTIHTRC</sequence>
<feature type="domain" description="F-box" evidence="1">
    <location>
        <begin position="14"/>
        <end position="52"/>
    </location>
</feature>
<dbReference type="EnsemblPlants" id="AES68012">
    <property type="protein sequence ID" value="AES68012"/>
    <property type="gene ID" value="MTR_2g101970"/>
</dbReference>
<organism evidence="2 4">
    <name type="scientific">Medicago truncatula</name>
    <name type="common">Barrel medic</name>
    <name type="synonym">Medicago tribuloides</name>
    <dbReference type="NCBI Taxonomy" id="3880"/>
    <lineage>
        <taxon>Eukaryota</taxon>
        <taxon>Viridiplantae</taxon>
        <taxon>Streptophyta</taxon>
        <taxon>Embryophyta</taxon>
        <taxon>Tracheophyta</taxon>
        <taxon>Spermatophyta</taxon>
        <taxon>Magnoliopsida</taxon>
        <taxon>eudicotyledons</taxon>
        <taxon>Gunneridae</taxon>
        <taxon>Pentapetalae</taxon>
        <taxon>rosids</taxon>
        <taxon>fabids</taxon>
        <taxon>Fabales</taxon>
        <taxon>Fabaceae</taxon>
        <taxon>Papilionoideae</taxon>
        <taxon>50 kb inversion clade</taxon>
        <taxon>NPAAA clade</taxon>
        <taxon>Hologalegina</taxon>
        <taxon>IRL clade</taxon>
        <taxon>Trifolieae</taxon>
        <taxon>Medicago</taxon>
    </lineage>
</organism>
<dbReference type="PANTHER" id="PTHR34223">
    <property type="entry name" value="OS11G0201299 PROTEIN"/>
    <property type="match status" value="1"/>
</dbReference>
<dbReference type="HOGENOM" id="CLU_2486747_0_0_1"/>
<dbReference type="InterPro" id="IPR001810">
    <property type="entry name" value="F-box_dom"/>
</dbReference>
<dbReference type="PANTHER" id="PTHR34223:SF51">
    <property type="entry name" value="OS06G0556300 PROTEIN"/>
    <property type="match status" value="1"/>
</dbReference>
<dbReference type="CDD" id="cd22160">
    <property type="entry name" value="F-box_AtFBL13-like"/>
    <property type="match status" value="1"/>
</dbReference>
<proteinExistence type="predicted"/>
<dbReference type="Gene3D" id="1.20.1280.50">
    <property type="match status" value="1"/>
</dbReference>
<dbReference type="PaxDb" id="3880-AES68012"/>
<dbReference type="InterPro" id="IPR036047">
    <property type="entry name" value="F-box-like_dom_sf"/>
</dbReference>
<evidence type="ECO:0000313" key="3">
    <source>
        <dbReference type="EnsemblPlants" id="AES68012"/>
    </source>
</evidence>
<dbReference type="AlphaFoldDB" id="G7II31"/>
<protein>
    <submittedName>
        <fullName evidence="2">F-box/RNI/FBD-like domain protein</fullName>
    </submittedName>
</protein>
<dbReference type="InterPro" id="IPR053197">
    <property type="entry name" value="F-box_SCFL_complex_component"/>
</dbReference>
<dbReference type="EMBL" id="CM001218">
    <property type="protein sequence ID" value="AES68012.1"/>
    <property type="molecule type" value="Genomic_DNA"/>
</dbReference>
<dbReference type="Proteomes" id="UP000002051">
    <property type="component" value="Chromosome 2"/>
</dbReference>
<gene>
    <name evidence="2" type="ordered locus">MTR_2g101970</name>
</gene>
<dbReference type="STRING" id="3880.G7II31"/>
<reference evidence="2 4" key="1">
    <citation type="journal article" date="2011" name="Nature">
        <title>The Medicago genome provides insight into the evolution of rhizobial symbioses.</title>
        <authorList>
            <person name="Young N.D."/>
            <person name="Debelle F."/>
            <person name="Oldroyd G.E."/>
            <person name="Geurts R."/>
            <person name="Cannon S.B."/>
            <person name="Udvardi M.K."/>
            <person name="Benedito V.A."/>
            <person name="Mayer K.F."/>
            <person name="Gouzy J."/>
            <person name="Schoof H."/>
            <person name="Van de Peer Y."/>
            <person name="Proost S."/>
            <person name="Cook D.R."/>
            <person name="Meyers B.C."/>
            <person name="Spannagl M."/>
            <person name="Cheung F."/>
            <person name="De Mita S."/>
            <person name="Krishnakumar V."/>
            <person name="Gundlach H."/>
            <person name="Zhou S."/>
            <person name="Mudge J."/>
            <person name="Bharti A.K."/>
            <person name="Murray J.D."/>
            <person name="Naoumkina M.A."/>
            <person name="Rosen B."/>
            <person name="Silverstein K.A."/>
            <person name="Tang H."/>
            <person name="Rombauts S."/>
            <person name="Zhao P.X."/>
            <person name="Zhou P."/>
            <person name="Barbe V."/>
            <person name="Bardou P."/>
            <person name="Bechner M."/>
            <person name="Bellec A."/>
            <person name="Berger A."/>
            <person name="Berges H."/>
            <person name="Bidwell S."/>
            <person name="Bisseling T."/>
            <person name="Choisne N."/>
            <person name="Couloux A."/>
            <person name="Denny R."/>
            <person name="Deshpande S."/>
            <person name="Dai X."/>
            <person name="Doyle J.J."/>
            <person name="Dudez A.M."/>
            <person name="Farmer A.D."/>
            <person name="Fouteau S."/>
            <person name="Franken C."/>
            <person name="Gibelin C."/>
            <person name="Gish J."/>
            <person name="Goldstein S."/>
            <person name="Gonzalez A.J."/>
            <person name="Green P.J."/>
            <person name="Hallab A."/>
            <person name="Hartog M."/>
            <person name="Hua A."/>
            <person name="Humphray S.J."/>
            <person name="Jeong D.H."/>
            <person name="Jing Y."/>
            <person name="Jocker A."/>
            <person name="Kenton S.M."/>
            <person name="Kim D.J."/>
            <person name="Klee K."/>
            <person name="Lai H."/>
            <person name="Lang C."/>
            <person name="Lin S."/>
            <person name="Macmil S.L."/>
            <person name="Magdelenat G."/>
            <person name="Matthews L."/>
            <person name="McCorrison J."/>
            <person name="Monaghan E.L."/>
            <person name="Mun J.H."/>
            <person name="Najar F.Z."/>
            <person name="Nicholson C."/>
            <person name="Noirot C."/>
            <person name="O'Bleness M."/>
            <person name="Paule C.R."/>
            <person name="Poulain J."/>
            <person name="Prion F."/>
            <person name="Qin B."/>
            <person name="Qu C."/>
            <person name="Retzel E.F."/>
            <person name="Riddle C."/>
            <person name="Sallet E."/>
            <person name="Samain S."/>
            <person name="Samson N."/>
            <person name="Sanders I."/>
            <person name="Saurat O."/>
            <person name="Scarpelli C."/>
            <person name="Schiex T."/>
            <person name="Segurens B."/>
            <person name="Severin A.J."/>
            <person name="Sherrier D.J."/>
            <person name="Shi R."/>
            <person name="Sims S."/>
            <person name="Singer S.R."/>
            <person name="Sinharoy S."/>
            <person name="Sterck L."/>
            <person name="Viollet A."/>
            <person name="Wang B.B."/>
            <person name="Wang K."/>
            <person name="Wang M."/>
            <person name="Wang X."/>
            <person name="Warfsmann J."/>
            <person name="Weissenbach J."/>
            <person name="White D.D."/>
            <person name="White J.D."/>
            <person name="Wiley G.B."/>
            <person name="Wincker P."/>
            <person name="Xing Y."/>
            <person name="Yang L."/>
            <person name="Yao Z."/>
            <person name="Ying F."/>
            <person name="Zhai J."/>
            <person name="Zhou L."/>
            <person name="Zuber A."/>
            <person name="Denarie J."/>
            <person name="Dixon R.A."/>
            <person name="May G.D."/>
            <person name="Schwartz D.C."/>
            <person name="Rogers J."/>
            <person name="Quetier F."/>
            <person name="Town C.D."/>
            <person name="Roe B.A."/>
        </authorList>
    </citation>
    <scope>NUCLEOTIDE SEQUENCE [LARGE SCALE GENOMIC DNA]</scope>
    <source>
        <strain evidence="2">A17</strain>
        <strain evidence="3 4">cv. Jemalong A17</strain>
    </source>
</reference>
<accession>G7II31</accession>
<evidence type="ECO:0000313" key="4">
    <source>
        <dbReference type="Proteomes" id="UP000002051"/>
    </source>
</evidence>
<reference evidence="2 4" key="2">
    <citation type="journal article" date="2014" name="BMC Genomics">
        <title>An improved genome release (version Mt4.0) for the model legume Medicago truncatula.</title>
        <authorList>
            <person name="Tang H."/>
            <person name="Krishnakumar V."/>
            <person name="Bidwell S."/>
            <person name="Rosen B."/>
            <person name="Chan A."/>
            <person name="Zhou S."/>
            <person name="Gentzbittel L."/>
            <person name="Childs K.L."/>
            <person name="Yandell M."/>
            <person name="Gundlach H."/>
            <person name="Mayer K.F."/>
            <person name="Schwartz D.C."/>
            <person name="Town C.D."/>
        </authorList>
    </citation>
    <scope>GENOME REANNOTATION</scope>
    <source>
        <strain evidence="3 4">cv. Jemalong A17</strain>
    </source>
</reference>
<dbReference type="Pfam" id="PF00646">
    <property type="entry name" value="F-box"/>
    <property type="match status" value="1"/>
</dbReference>
<evidence type="ECO:0000313" key="2">
    <source>
        <dbReference type="EMBL" id="AES68012.1"/>
    </source>
</evidence>
<reference evidence="3" key="3">
    <citation type="submission" date="2015-04" db="UniProtKB">
        <authorList>
            <consortium name="EnsemblPlants"/>
        </authorList>
    </citation>
    <scope>IDENTIFICATION</scope>
    <source>
        <strain evidence="3">cv. Jemalong A17</strain>
    </source>
</reference>
<name>G7II31_MEDTR</name>
<keyword evidence="4" id="KW-1185">Reference proteome</keyword>
<dbReference type="SUPFAM" id="SSF81383">
    <property type="entry name" value="F-box domain"/>
    <property type="match status" value="1"/>
</dbReference>
<dbReference type="InterPro" id="IPR053781">
    <property type="entry name" value="F-box_AtFBL13-like"/>
</dbReference>